<accession>A0A3M3AUH0</accession>
<feature type="non-terminal residue" evidence="2">
    <location>
        <position position="1"/>
    </location>
</feature>
<keyword evidence="1" id="KW-1133">Transmembrane helix</keyword>
<name>A0A3M3AUH0_PSEYM</name>
<sequence length="63" mass="6917">HPFWRLLSNFASAKVAPVSIALAVLAFGGGLWYSQNLKIGDLDQGAPELRPDSRYNNDNAFII</sequence>
<keyword evidence="1" id="KW-0472">Membrane</keyword>
<organism evidence="2 3">
    <name type="scientific">Pseudomonas syringae pv. maculicola</name>
    <dbReference type="NCBI Taxonomy" id="59511"/>
    <lineage>
        <taxon>Bacteria</taxon>
        <taxon>Pseudomonadati</taxon>
        <taxon>Pseudomonadota</taxon>
        <taxon>Gammaproteobacteria</taxon>
        <taxon>Pseudomonadales</taxon>
        <taxon>Pseudomonadaceae</taxon>
        <taxon>Pseudomonas</taxon>
    </lineage>
</organism>
<comment type="caution">
    <text evidence="2">The sequence shown here is derived from an EMBL/GenBank/DDBJ whole genome shotgun (WGS) entry which is preliminary data.</text>
</comment>
<keyword evidence="1" id="KW-0812">Transmembrane</keyword>
<reference evidence="2 3" key="1">
    <citation type="submission" date="2018-08" db="EMBL/GenBank/DDBJ databases">
        <title>Recombination of ecologically and evolutionarily significant loci maintains genetic cohesion in the Pseudomonas syringae species complex.</title>
        <authorList>
            <person name="Dillon M."/>
            <person name="Thakur S."/>
            <person name="Almeida R.N.D."/>
            <person name="Weir B.S."/>
            <person name="Guttman D.S."/>
        </authorList>
    </citation>
    <scope>NUCLEOTIDE SEQUENCE [LARGE SCALE GENOMIC DNA]</scope>
    <source>
        <strain evidence="2 3">88_10</strain>
    </source>
</reference>
<proteinExistence type="predicted"/>
<protein>
    <submittedName>
        <fullName evidence="2">Membrane protein</fullName>
    </submittedName>
</protein>
<dbReference type="EMBL" id="RBNL01000276">
    <property type="protein sequence ID" value="RMM04118.1"/>
    <property type="molecule type" value="Genomic_DNA"/>
</dbReference>
<feature type="transmembrane region" description="Helical" evidence="1">
    <location>
        <begin position="15"/>
        <end position="33"/>
    </location>
</feature>
<dbReference type="AlphaFoldDB" id="A0A3M3AUH0"/>
<evidence type="ECO:0000256" key="1">
    <source>
        <dbReference type="SAM" id="Phobius"/>
    </source>
</evidence>
<gene>
    <name evidence="2" type="ORF">APX70_08311</name>
</gene>
<dbReference type="Proteomes" id="UP000282378">
    <property type="component" value="Unassembled WGS sequence"/>
</dbReference>
<feature type="non-terminal residue" evidence="2">
    <location>
        <position position="63"/>
    </location>
</feature>
<evidence type="ECO:0000313" key="3">
    <source>
        <dbReference type="Proteomes" id="UP000282378"/>
    </source>
</evidence>
<evidence type="ECO:0000313" key="2">
    <source>
        <dbReference type="EMBL" id="RMM04118.1"/>
    </source>
</evidence>